<feature type="domain" description="Glycoside hydrolase family 2 immunoglobulin-like beta-sandwich" evidence="5">
    <location>
        <begin position="169"/>
        <end position="270"/>
    </location>
</feature>
<dbReference type="Gene3D" id="2.60.40.10">
    <property type="entry name" value="Immunoglobulins"/>
    <property type="match status" value="1"/>
</dbReference>
<feature type="domain" description="Glycoside hydrolase family 2 catalytic" evidence="6">
    <location>
        <begin position="276"/>
        <end position="463"/>
    </location>
</feature>
<evidence type="ECO:0000259" key="6">
    <source>
        <dbReference type="Pfam" id="PF02836"/>
    </source>
</evidence>
<dbReference type="InterPro" id="IPR017853">
    <property type="entry name" value="GH"/>
</dbReference>
<feature type="region of interest" description="Disordered" evidence="4">
    <location>
        <begin position="475"/>
        <end position="502"/>
    </location>
</feature>
<evidence type="ECO:0000256" key="3">
    <source>
        <dbReference type="ARBA" id="ARBA00023295"/>
    </source>
</evidence>
<dbReference type="PRINTS" id="PR00132">
    <property type="entry name" value="GLHYDRLASE2"/>
</dbReference>
<dbReference type="InterPro" id="IPR013783">
    <property type="entry name" value="Ig-like_fold"/>
</dbReference>
<dbReference type="Pfam" id="PF02837">
    <property type="entry name" value="Glyco_hydro_2_N"/>
    <property type="match status" value="1"/>
</dbReference>
<dbReference type="PANTHER" id="PTHR42732:SF2">
    <property type="entry name" value="BETA-MANNOSIDASE"/>
    <property type="match status" value="1"/>
</dbReference>
<feature type="compositionally biased region" description="Basic and acidic residues" evidence="4">
    <location>
        <begin position="715"/>
        <end position="729"/>
    </location>
</feature>
<dbReference type="SUPFAM" id="SSF49785">
    <property type="entry name" value="Galactose-binding domain-like"/>
    <property type="match status" value="1"/>
</dbReference>
<evidence type="ECO:0000256" key="2">
    <source>
        <dbReference type="ARBA" id="ARBA00022801"/>
    </source>
</evidence>
<reference evidence="8 9" key="1">
    <citation type="submission" date="2022-09" db="EMBL/GenBank/DDBJ databases">
        <title>Enrichment on poylsaccharides allowed isolation of novel metabolic and taxonomic groups of Haloarchaea.</title>
        <authorList>
            <person name="Sorokin D.Y."/>
            <person name="Elcheninov A.G."/>
            <person name="Khizhniak T.V."/>
            <person name="Kolganova T.V."/>
            <person name="Kublanov I.V."/>
        </authorList>
    </citation>
    <scope>NUCLEOTIDE SEQUENCE [LARGE SCALE GENOMIC DNA]</scope>
    <source>
        <strain evidence="8 9">AArc-m2/3/4</strain>
    </source>
</reference>
<dbReference type="Proteomes" id="UP001320972">
    <property type="component" value="Unassembled WGS sequence"/>
</dbReference>
<gene>
    <name evidence="8" type="ORF">OB955_11770</name>
</gene>
<dbReference type="PANTHER" id="PTHR42732">
    <property type="entry name" value="BETA-GALACTOSIDASE"/>
    <property type="match status" value="1"/>
</dbReference>
<dbReference type="InterPro" id="IPR006104">
    <property type="entry name" value="Glyco_hydro_2_N"/>
</dbReference>
<dbReference type="InterPro" id="IPR008979">
    <property type="entry name" value="Galactose-bd-like_sf"/>
</dbReference>
<protein>
    <submittedName>
        <fullName evidence="8">Beta-galactosidase</fullName>
    </submittedName>
</protein>
<organism evidence="8 9">
    <name type="scientific">Natronoglomus mannanivorans</name>
    <dbReference type="NCBI Taxonomy" id="2979990"/>
    <lineage>
        <taxon>Archaea</taxon>
        <taxon>Methanobacteriati</taxon>
        <taxon>Methanobacteriota</taxon>
        <taxon>Stenosarchaea group</taxon>
        <taxon>Halobacteria</taxon>
        <taxon>Halobacteriales</taxon>
        <taxon>Natrialbaceae</taxon>
        <taxon>Natronoglomus</taxon>
    </lineage>
</organism>
<evidence type="ECO:0000313" key="9">
    <source>
        <dbReference type="Proteomes" id="UP001320972"/>
    </source>
</evidence>
<comment type="caution">
    <text evidence="8">The sequence shown here is derived from an EMBL/GenBank/DDBJ whole genome shotgun (WGS) entry which is preliminary data.</text>
</comment>
<dbReference type="SUPFAM" id="SSF51445">
    <property type="entry name" value="(Trans)glycosidases"/>
    <property type="match status" value="1"/>
</dbReference>
<keyword evidence="2" id="KW-0378">Hydrolase</keyword>
<dbReference type="InterPro" id="IPR006101">
    <property type="entry name" value="Glyco_hydro_2"/>
</dbReference>
<feature type="domain" description="Glycosyl hydrolases family 2 sugar binding" evidence="7">
    <location>
        <begin position="11"/>
        <end position="166"/>
    </location>
</feature>
<dbReference type="SUPFAM" id="SSF49303">
    <property type="entry name" value="beta-Galactosidase/glucuronidase domain"/>
    <property type="match status" value="1"/>
</dbReference>
<name>A0ABT2QEQ6_9EURY</name>
<feature type="compositionally biased region" description="Acidic residues" evidence="4">
    <location>
        <begin position="481"/>
        <end position="497"/>
    </location>
</feature>
<dbReference type="InterPro" id="IPR051913">
    <property type="entry name" value="GH2_Domain-Containing"/>
</dbReference>
<evidence type="ECO:0000256" key="4">
    <source>
        <dbReference type="SAM" id="MobiDB-lite"/>
    </source>
</evidence>
<evidence type="ECO:0000259" key="5">
    <source>
        <dbReference type="Pfam" id="PF00703"/>
    </source>
</evidence>
<evidence type="ECO:0000256" key="1">
    <source>
        <dbReference type="ARBA" id="ARBA00007401"/>
    </source>
</evidence>
<dbReference type="InterPro" id="IPR006103">
    <property type="entry name" value="Glyco_hydro_2_cat"/>
</dbReference>
<dbReference type="EMBL" id="JAOPKB010000006">
    <property type="protein sequence ID" value="MCU4973418.1"/>
    <property type="molecule type" value="Genomic_DNA"/>
</dbReference>
<keyword evidence="3" id="KW-0326">Glycosidase</keyword>
<keyword evidence="9" id="KW-1185">Reference proteome</keyword>
<dbReference type="InterPro" id="IPR036156">
    <property type="entry name" value="Beta-gal/glucu_dom_sf"/>
</dbReference>
<sequence>MNRGNPVRDSRSLDGAWTFALDPNDVGLEEGWHEGAEAWPADAKAVDVPHTWQEDEEQREYTGTAWYRRTVHLEEDEIGDRRTVVEFGAVDYETTVWVNGQTVGDNRGGYLPFELDVTEAVTAGENSIVVSVFDPDDLSEIPHGKQGDPWYTRVSGIWQSVSLRFRPTTHVTRASVTPDLETDSAFVDIEIESGADEREPGDVHVEARAVRNGEAVAIDSRTVAEETDLLLAFDDAQYWSPDSPVLYDLEVTLTAGGETIDRYEDSFGMRSIERDGDQFLLNGEPIRLRGVLEQGYYPETLYRPPDPEQFDREIAVAKELGFNLVRKHVKPAHPEFLRSADRNGILVWEEPANPLRDTDRSRDEVKTQLRDLVERDYNRPSVVVWSLYNEEWGIGHYDTEETLWTDETKQTYLASLVQSVREWDATRLVCDNSGWAHVDTDVNDYHRYYVSPDRATEWDECLTHLLHHRGDNFATRRWADPDPDPDPNPDPDSDSESDPPVMISEFGTWAMSDPTANVGRDGGDPHWYSHDFLVDRMKRPSGVEERFTDTDLEDVFGSLDALSECWCDRAMTSIEHVLGEIRKRDEIAGFVMTQLSDVEWEFNGLLDYARNEKSFHDDFAAINDDVVVVTALDSHVSWGGENRHLEVSIVNDTGDPIDGDVEWRFGDAGGRRSVTIPPHSVETLEPVEIAIPSVETARTESVVARLESVTSTGETLDRDRERERDHELERKATEPVTVVPQQRRATADVTIFARGVLAARLAELGFDVTHTLTDDVNLAFTANVTDRVTNFVADGGTVVQVPDRRGEMAANEFFEFRSLPPTESWTMAASLLYQNSTLLDGICSTPHLGWEFEDAYPRSVVTNVNLTTDTVHVGYVEGWLAEWSSPLLERTTENGRIVACAFPVRTAVLSHPVLTTLVIRLIGRSIDD</sequence>
<dbReference type="RefSeq" id="WP_338007942.1">
    <property type="nucleotide sequence ID" value="NZ_JAOPKB010000006.1"/>
</dbReference>
<accession>A0ABT2QEQ6</accession>
<feature type="region of interest" description="Disordered" evidence="4">
    <location>
        <begin position="706"/>
        <end position="729"/>
    </location>
</feature>
<dbReference type="Pfam" id="PF02836">
    <property type="entry name" value="Glyco_hydro_2_C"/>
    <property type="match status" value="1"/>
</dbReference>
<dbReference type="Pfam" id="PF00703">
    <property type="entry name" value="Glyco_hydro_2"/>
    <property type="match status" value="1"/>
</dbReference>
<dbReference type="Gene3D" id="2.60.120.260">
    <property type="entry name" value="Galactose-binding domain-like"/>
    <property type="match status" value="1"/>
</dbReference>
<evidence type="ECO:0000313" key="8">
    <source>
        <dbReference type="EMBL" id="MCU4973418.1"/>
    </source>
</evidence>
<comment type="similarity">
    <text evidence="1">Belongs to the glycosyl hydrolase 2 family.</text>
</comment>
<dbReference type="InterPro" id="IPR006102">
    <property type="entry name" value="Ig-like_GH2"/>
</dbReference>
<evidence type="ECO:0000259" key="7">
    <source>
        <dbReference type="Pfam" id="PF02837"/>
    </source>
</evidence>
<dbReference type="Gene3D" id="3.20.20.80">
    <property type="entry name" value="Glycosidases"/>
    <property type="match status" value="1"/>
</dbReference>
<proteinExistence type="inferred from homology"/>